<gene>
    <name evidence="7" type="ORF">SLEP1_g49063</name>
</gene>
<name>A0AAV5LWF7_9ROSI</name>
<dbReference type="Proteomes" id="UP001054252">
    <property type="component" value="Unassembled WGS sequence"/>
</dbReference>
<keyword evidence="3" id="KW-0479">Metal-binding</keyword>
<dbReference type="PANTHER" id="PTHR43020">
    <property type="entry name" value="CDK5 REGULATORY SUBUNIT-ASSOCIATED PROTEIN 1"/>
    <property type="match status" value="1"/>
</dbReference>
<dbReference type="FunFam" id="3.40.50.12160:FF:000003">
    <property type="entry name" value="CDK5 regulatory subunit-associated protein 1"/>
    <property type="match status" value="1"/>
</dbReference>
<dbReference type="InterPro" id="IPR038135">
    <property type="entry name" value="Methylthiotransferase_N_sf"/>
</dbReference>
<evidence type="ECO:0000259" key="6">
    <source>
        <dbReference type="PROSITE" id="PS51449"/>
    </source>
</evidence>
<dbReference type="GO" id="GO:0046872">
    <property type="term" value="F:metal ion binding"/>
    <property type="evidence" value="ECO:0007669"/>
    <property type="project" value="UniProtKB-KW"/>
</dbReference>
<keyword evidence="5" id="KW-0411">Iron-sulfur</keyword>
<evidence type="ECO:0000313" key="8">
    <source>
        <dbReference type="Proteomes" id="UP001054252"/>
    </source>
</evidence>
<keyword evidence="8" id="KW-1185">Reference proteome</keyword>
<comment type="caution">
    <text evidence="7">The sequence shown here is derived from an EMBL/GenBank/DDBJ whole genome shotgun (WGS) entry which is preliminary data.</text>
</comment>
<keyword evidence="4" id="KW-0408">Iron</keyword>
<evidence type="ECO:0000256" key="5">
    <source>
        <dbReference type="ARBA" id="ARBA00023014"/>
    </source>
</evidence>
<dbReference type="GO" id="GO:0005829">
    <property type="term" value="C:cytosol"/>
    <property type="evidence" value="ECO:0007669"/>
    <property type="project" value="TreeGrafter"/>
</dbReference>
<evidence type="ECO:0000256" key="2">
    <source>
        <dbReference type="ARBA" id="ARBA00022691"/>
    </source>
</evidence>
<keyword evidence="2" id="KW-0949">S-adenosyl-L-methionine</keyword>
<organism evidence="7 8">
    <name type="scientific">Rubroshorea leprosula</name>
    <dbReference type="NCBI Taxonomy" id="152421"/>
    <lineage>
        <taxon>Eukaryota</taxon>
        <taxon>Viridiplantae</taxon>
        <taxon>Streptophyta</taxon>
        <taxon>Embryophyta</taxon>
        <taxon>Tracheophyta</taxon>
        <taxon>Spermatophyta</taxon>
        <taxon>Magnoliopsida</taxon>
        <taxon>eudicotyledons</taxon>
        <taxon>Gunneridae</taxon>
        <taxon>Pentapetalae</taxon>
        <taxon>rosids</taxon>
        <taxon>malvids</taxon>
        <taxon>Malvales</taxon>
        <taxon>Dipterocarpaceae</taxon>
        <taxon>Rubroshorea</taxon>
    </lineage>
</organism>
<evidence type="ECO:0000256" key="3">
    <source>
        <dbReference type="ARBA" id="ARBA00022723"/>
    </source>
</evidence>
<proteinExistence type="predicted"/>
<dbReference type="EMBL" id="BPVZ01000150">
    <property type="protein sequence ID" value="GKV41550.1"/>
    <property type="molecule type" value="Genomic_DNA"/>
</dbReference>
<sequence length="108" mass="12490">MCCYSPKYNEKTVETINSSQFSQAAIAAQDNAEQKVWQRLNYFWFVKRQWKSNVAEGRSQSTHTPNVVVLGCMAERLKDKILDAEKMVDVVSGHDAYRDFPRLLEEVD</sequence>
<protein>
    <recommendedName>
        <fullName evidence="6">MTTase N-terminal domain-containing protein</fullName>
    </recommendedName>
</protein>
<evidence type="ECO:0000256" key="4">
    <source>
        <dbReference type="ARBA" id="ARBA00023004"/>
    </source>
</evidence>
<evidence type="ECO:0000313" key="7">
    <source>
        <dbReference type="EMBL" id="GKV41550.1"/>
    </source>
</evidence>
<dbReference type="PROSITE" id="PS51449">
    <property type="entry name" value="MTTASE_N"/>
    <property type="match status" value="1"/>
</dbReference>
<evidence type="ECO:0000256" key="1">
    <source>
        <dbReference type="ARBA" id="ARBA00022485"/>
    </source>
</evidence>
<dbReference type="InterPro" id="IPR013848">
    <property type="entry name" value="Methylthiotransferase_N"/>
</dbReference>
<accession>A0AAV5LWF7</accession>
<feature type="domain" description="MTTase N-terminal" evidence="6">
    <location>
        <begin position="1"/>
        <end position="108"/>
    </location>
</feature>
<reference evidence="7 8" key="1">
    <citation type="journal article" date="2021" name="Commun. Biol.">
        <title>The genome of Shorea leprosula (Dipterocarpaceae) highlights the ecological relevance of drought in aseasonal tropical rainforests.</title>
        <authorList>
            <person name="Ng K.K.S."/>
            <person name="Kobayashi M.J."/>
            <person name="Fawcett J.A."/>
            <person name="Hatakeyama M."/>
            <person name="Paape T."/>
            <person name="Ng C.H."/>
            <person name="Ang C.C."/>
            <person name="Tnah L.H."/>
            <person name="Lee C.T."/>
            <person name="Nishiyama T."/>
            <person name="Sese J."/>
            <person name="O'Brien M.J."/>
            <person name="Copetti D."/>
            <person name="Mohd Noor M.I."/>
            <person name="Ong R.C."/>
            <person name="Putra M."/>
            <person name="Sireger I.Z."/>
            <person name="Indrioko S."/>
            <person name="Kosugi Y."/>
            <person name="Izuno A."/>
            <person name="Isagi Y."/>
            <person name="Lee S.L."/>
            <person name="Shimizu K.K."/>
        </authorList>
    </citation>
    <scope>NUCLEOTIDE SEQUENCE [LARGE SCALE GENOMIC DNA]</scope>
    <source>
        <strain evidence="7">214</strain>
    </source>
</reference>
<dbReference type="AlphaFoldDB" id="A0AAV5LWF7"/>
<keyword evidence="1" id="KW-0004">4Fe-4S</keyword>
<dbReference type="PANTHER" id="PTHR43020:SF2">
    <property type="entry name" value="MITOCHONDRIAL TRNA METHYLTHIOTRANSFERASE CDK5RAP1"/>
    <property type="match status" value="1"/>
</dbReference>
<dbReference type="GO" id="GO:0035597">
    <property type="term" value="F:tRNA-2-methylthio-N(6)-dimethylallyladenosine(37) synthase activity"/>
    <property type="evidence" value="ECO:0007669"/>
    <property type="project" value="TreeGrafter"/>
</dbReference>
<dbReference type="GO" id="GO:0051539">
    <property type="term" value="F:4 iron, 4 sulfur cluster binding"/>
    <property type="evidence" value="ECO:0007669"/>
    <property type="project" value="UniProtKB-KW"/>
</dbReference>
<dbReference type="GO" id="GO:0005739">
    <property type="term" value="C:mitochondrion"/>
    <property type="evidence" value="ECO:0007669"/>
    <property type="project" value="TreeGrafter"/>
</dbReference>
<dbReference type="Gene3D" id="3.40.50.12160">
    <property type="entry name" value="Methylthiotransferase, N-terminal domain"/>
    <property type="match status" value="1"/>
</dbReference>